<feature type="region of interest" description="Disordered" evidence="1">
    <location>
        <begin position="1"/>
        <end position="29"/>
    </location>
</feature>
<proteinExistence type="predicted"/>
<protein>
    <submittedName>
        <fullName evidence="2">Uncharacterized protein</fullName>
    </submittedName>
</protein>
<evidence type="ECO:0000313" key="3">
    <source>
        <dbReference type="Proteomes" id="UP000324222"/>
    </source>
</evidence>
<sequence>MPQPSQRTDLQSNEQLLTPAQYSPQVFSCRTPSNSLRNYSDAYNSNTFRRNKKANIIHKPSKIECERRQFRL</sequence>
<reference evidence="2 3" key="1">
    <citation type="submission" date="2019-05" db="EMBL/GenBank/DDBJ databases">
        <title>Another draft genome of Portunus trituberculatus and its Hox gene families provides insights of decapod evolution.</title>
        <authorList>
            <person name="Jeong J.-H."/>
            <person name="Song I."/>
            <person name="Kim S."/>
            <person name="Choi T."/>
            <person name="Kim D."/>
            <person name="Ryu S."/>
            <person name="Kim W."/>
        </authorList>
    </citation>
    <scope>NUCLEOTIDE SEQUENCE [LARGE SCALE GENOMIC DNA]</scope>
    <source>
        <tissue evidence="2">Muscle</tissue>
    </source>
</reference>
<dbReference type="EMBL" id="VSRR010001800">
    <property type="protein sequence ID" value="MPC27774.1"/>
    <property type="molecule type" value="Genomic_DNA"/>
</dbReference>
<evidence type="ECO:0000313" key="2">
    <source>
        <dbReference type="EMBL" id="MPC27774.1"/>
    </source>
</evidence>
<dbReference type="Proteomes" id="UP000324222">
    <property type="component" value="Unassembled WGS sequence"/>
</dbReference>
<keyword evidence="3" id="KW-1185">Reference proteome</keyword>
<comment type="caution">
    <text evidence="2">The sequence shown here is derived from an EMBL/GenBank/DDBJ whole genome shotgun (WGS) entry which is preliminary data.</text>
</comment>
<dbReference type="AlphaFoldDB" id="A0A5B7E4T8"/>
<organism evidence="2 3">
    <name type="scientific">Portunus trituberculatus</name>
    <name type="common">Swimming crab</name>
    <name type="synonym">Neptunus trituberculatus</name>
    <dbReference type="NCBI Taxonomy" id="210409"/>
    <lineage>
        <taxon>Eukaryota</taxon>
        <taxon>Metazoa</taxon>
        <taxon>Ecdysozoa</taxon>
        <taxon>Arthropoda</taxon>
        <taxon>Crustacea</taxon>
        <taxon>Multicrustacea</taxon>
        <taxon>Malacostraca</taxon>
        <taxon>Eumalacostraca</taxon>
        <taxon>Eucarida</taxon>
        <taxon>Decapoda</taxon>
        <taxon>Pleocyemata</taxon>
        <taxon>Brachyura</taxon>
        <taxon>Eubrachyura</taxon>
        <taxon>Portunoidea</taxon>
        <taxon>Portunidae</taxon>
        <taxon>Portuninae</taxon>
        <taxon>Portunus</taxon>
    </lineage>
</organism>
<evidence type="ECO:0000256" key="1">
    <source>
        <dbReference type="SAM" id="MobiDB-lite"/>
    </source>
</evidence>
<accession>A0A5B7E4T8</accession>
<name>A0A5B7E4T8_PORTR</name>
<gene>
    <name evidence="2" type="ORF">E2C01_020957</name>
</gene>